<protein>
    <submittedName>
        <fullName evidence="1">Uncharacterized protein</fullName>
    </submittedName>
</protein>
<sequence length="117" mass="11847">MPTSGLLHNSLAPAVSTDVDGSSASTLDVVVAISPDVTVNIADGGTATHMPQSIPRISSASATPNMGFDDKIIAPAESLMPNAPWLWGHPSQFVGIQTKDYSDSEAAIGNVGGVSTG</sequence>
<dbReference type="AlphaFoldDB" id="A0AAI9X3E2"/>
<name>A0AAI9X3E2_PENTH</name>
<reference evidence="1" key="2">
    <citation type="journal article" date="2016" name="Fungal Biol.">
        <title>Ochratoxin A production by Penicillium thymicola.</title>
        <authorList>
            <person name="Nguyen H.D.T."/>
            <person name="McMullin D.R."/>
            <person name="Ponomareva E."/>
            <person name="Riley R."/>
            <person name="Pomraning K.R."/>
            <person name="Baker S.E."/>
            <person name="Seifert K.A."/>
        </authorList>
    </citation>
    <scope>NUCLEOTIDE SEQUENCE</scope>
    <source>
        <strain evidence="1">DAOM 180753</strain>
    </source>
</reference>
<reference evidence="1" key="1">
    <citation type="submission" date="2015-06" db="EMBL/GenBank/DDBJ databases">
        <authorList>
            <person name="Nguyen H."/>
        </authorList>
    </citation>
    <scope>NUCLEOTIDE SEQUENCE</scope>
    <source>
        <strain evidence="1">DAOM 180753</strain>
    </source>
</reference>
<organism evidence="1 2">
    <name type="scientific">Penicillium thymicola</name>
    <dbReference type="NCBI Taxonomy" id="293382"/>
    <lineage>
        <taxon>Eukaryota</taxon>
        <taxon>Fungi</taxon>
        <taxon>Dikarya</taxon>
        <taxon>Ascomycota</taxon>
        <taxon>Pezizomycotina</taxon>
        <taxon>Eurotiomycetes</taxon>
        <taxon>Eurotiomycetidae</taxon>
        <taxon>Eurotiales</taxon>
        <taxon>Aspergillaceae</taxon>
        <taxon>Penicillium</taxon>
    </lineage>
</organism>
<accession>A0AAI9X3E2</accession>
<evidence type="ECO:0000313" key="2">
    <source>
        <dbReference type="Proteomes" id="UP001227192"/>
    </source>
</evidence>
<gene>
    <name evidence="1" type="ORF">VN97_g11241</name>
</gene>
<proteinExistence type="predicted"/>
<dbReference type="EMBL" id="LACB01000598">
    <property type="protein sequence ID" value="KAJ9482202.1"/>
    <property type="molecule type" value="Genomic_DNA"/>
</dbReference>
<comment type="caution">
    <text evidence="1">The sequence shown here is derived from an EMBL/GenBank/DDBJ whole genome shotgun (WGS) entry which is preliminary data.</text>
</comment>
<evidence type="ECO:0000313" key="1">
    <source>
        <dbReference type="EMBL" id="KAJ9482202.1"/>
    </source>
</evidence>
<keyword evidence="2" id="KW-1185">Reference proteome</keyword>
<dbReference type="Proteomes" id="UP001227192">
    <property type="component" value="Unassembled WGS sequence"/>
</dbReference>